<dbReference type="EMBL" id="HBFR01030930">
    <property type="protein sequence ID" value="CAD8895244.1"/>
    <property type="molecule type" value="Transcribed_RNA"/>
</dbReference>
<dbReference type="AlphaFoldDB" id="A0A7S1FXV7"/>
<evidence type="ECO:0000256" key="1">
    <source>
        <dbReference type="SAM" id="MobiDB-lite"/>
    </source>
</evidence>
<reference evidence="3" key="1">
    <citation type="submission" date="2021-01" db="EMBL/GenBank/DDBJ databases">
        <authorList>
            <person name="Corre E."/>
            <person name="Pelletier E."/>
            <person name="Niang G."/>
            <person name="Scheremetjew M."/>
            <person name="Finn R."/>
            <person name="Kale V."/>
            <person name="Holt S."/>
            <person name="Cochrane G."/>
            <person name="Meng A."/>
            <person name="Brown T."/>
            <person name="Cohen L."/>
        </authorList>
    </citation>
    <scope>NUCLEOTIDE SEQUENCE</scope>
    <source>
        <strain evidence="3">308</strain>
    </source>
</reference>
<feature type="transmembrane region" description="Helical" evidence="2">
    <location>
        <begin position="6"/>
        <end position="26"/>
    </location>
</feature>
<feature type="region of interest" description="Disordered" evidence="1">
    <location>
        <begin position="142"/>
        <end position="161"/>
    </location>
</feature>
<name>A0A7S1FXV7_9STRA</name>
<feature type="transmembrane region" description="Helical" evidence="2">
    <location>
        <begin position="47"/>
        <end position="65"/>
    </location>
</feature>
<protein>
    <submittedName>
        <fullName evidence="3">Uncharacterized protein</fullName>
    </submittedName>
</protein>
<proteinExistence type="predicted"/>
<evidence type="ECO:0000313" key="3">
    <source>
        <dbReference type="EMBL" id="CAD8895244.1"/>
    </source>
</evidence>
<gene>
    <name evidence="3" type="ORF">CHYS00102_LOCUS22458</name>
</gene>
<sequence>MGVISVAAVSVLGCMIGIAIGTAIVDRCPDDRSRNQTAKLVRAISHAVAWVFFFGITYSLGVILLCSDSTSCSGTAFGRHLHEYGIVYSGASGLGLSLITSVMVMSAGPTNMSDDEISLETGITEISEDDVPDEVALTKNSPVDEVVVTDGTSPGDVRSLG</sequence>
<keyword evidence="2" id="KW-0472">Membrane</keyword>
<organism evidence="3">
    <name type="scientific">Corethron hystrix</name>
    <dbReference type="NCBI Taxonomy" id="216773"/>
    <lineage>
        <taxon>Eukaryota</taxon>
        <taxon>Sar</taxon>
        <taxon>Stramenopiles</taxon>
        <taxon>Ochrophyta</taxon>
        <taxon>Bacillariophyta</taxon>
        <taxon>Coscinodiscophyceae</taxon>
        <taxon>Corethrophycidae</taxon>
        <taxon>Corethrales</taxon>
        <taxon>Corethraceae</taxon>
        <taxon>Corethron</taxon>
    </lineage>
</organism>
<feature type="transmembrane region" description="Helical" evidence="2">
    <location>
        <begin position="85"/>
        <end position="105"/>
    </location>
</feature>
<keyword evidence="2" id="KW-1133">Transmembrane helix</keyword>
<evidence type="ECO:0000256" key="2">
    <source>
        <dbReference type="SAM" id="Phobius"/>
    </source>
</evidence>
<accession>A0A7S1FXV7</accession>
<keyword evidence="2" id="KW-0812">Transmembrane</keyword>